<dbReference type="OrthoDB" id="285270at2"/>
<reference evidence="2 3" key="1">
    <citation type="submission" date="2018-02" db="EMBL/GenBank/DDBJ databases">
        <title>Comparative genomes isolates from brazilian mangrove.</title>
        <authorList>
            <person name="Araujo J.E."/>
            <person name="Taketani R.G."/>
            <person name="Silva M.C.P."/>
            <person name="Loureco M.V."/>
            <person name="Andreote F.D."/>
        </authorList>
    </citation>
    <scope>NUCLEOTIDE SEQUENCE [LARGE SCALE GENOMIC DNA]</scope>
    <source>
        <strain evidence="2 3">Nap-Phe MGV</strain>
    </source>
</reference>
<dbReference type="EMBL" id="PUHZ01000015">
    <property type="protein sequence ID" value="PQO45215.1"/>
    <property type="molecule type" value="Genomic_DNA"/>
</dbReference>
<accession>A0A2S8GLA1</accession>
<dbReference type="RefSeq" id="WP_105336196.1">
    <property type="nucleotide sequence ID" value="NZ_PUHZ01000015.1"/>
</dbReference>
<dbReference type="AlphaFoldDB" id="A0A2S8GLA1"/>
<proteinExistence type="predicted"/>
<organism evidence="2 3">
    <name type="scientific">Blastopirellula marina</name>
    <dbReference type="NCBI Taxonomy" id="124"/>
    <lineage>
        <taxon>Bacteria</taxon>
        <taxon>Pseudomonadati</taxon>
        <taxon>Planctomycetota</taxon>
        <taxon>Planctomycetia</taxon>
        <taxon>Pirellulales</taxon>
        <taxon>Pirellulaceae</taxon>
        <taxon>Blastopirellula</taxon>
    </lineage>
</organism>
<feature type="transmembrane region" description="Helical" evidence="1">
    <location>
        <begin position="88"/>
        <end position="112"/>
    </location>
</feature>
<evidence type="ECO:0000313" key="3">
    <source>
        <dbReference type="Proteomes" id="UP000237819"/>
    </source>
</evidence>
<evidence type="ECO:0000313" key="2">
    <source>
        <dbReference type="EMBL" id="PQO45215.1"/>
    </source>
</evidence>
<comment type="caution">
    <text evidence="2">The sequence shown here is derived from an EMBL/GenBank/DDBJ whole genome shotgun (WGS) entry which is preliminary data.</text>
</comment>
<feature type="transmembrane region" description="Helical" evidence="1">
    <location>
        <begin position="166"/>
        <end position="186"/>
    </location>
</feature>
<feature type="transmembrane region" description="Helical" evidence="1">
    <location>
        <begin position="61"/>
        <end position="82"/>
    </location>
</feature>
<protein>
    <submittedName>
        <fullName evidence="2">Uncharacterized protein</fullName>
    </submittedName>
</protein>
<dbReference type="Proteomes" id="UP000237819">
    <property type="component" value="Unassembled WGS sequence"/>
</dbReference>
<gene>
    <name evidence="2" type="ORF">C5Y93_14725</name>
</gene>
<keyword evidence="1" id="KW-0812">Transmembrane</keyword>
<keyword evidence="1" id="KW-0472">Membrane</keyword>
<feature type="transmembrane region" description="Helical" evidence="1">
    <location>
        <begin position="28"/>
        <end position="49"/>
    </location>
</feature>
<sequence>MTSQPESTETELEASTDAALAVPSPSGAFVFVSLVVIVLSLWIGATLLGNGVIEPETSNRVYLYAWACFVLLLGFGQCLATFARSRVAVIVVLVLFAFLTIAESVWLLTFIAEWFEHRDLVIRFSLGFSVFIFLTLGIGLLEVAWLRKLVDAWGWGSPGRTVSRFTILQGIGFVALCGVVWAIAACHARTKFYRYEIDVSRDQAPIELPTDATHVTYEIKSNWFVGCDFDTTEDTFVAWFAEGLPPAAHPPEEIQLQPIERELRAIEYGGNLNRWTRNSGPPISDGLHADWRVGDIRYEVTFDRENQHAYYQRWGRH</sequence>
<feature type="transmembrane region" description="Helical" evidence="1">
    <location>
        <begin position="124"/>
        <end position="146"/>
    </location>
</feature>
<evidence type="ECO:0000256" key="1">
    <source>
        <dbReference type="SAM" id="Phobius"/>
    </source>
</evidence>
<name>A0A2S8GLA1_9BACT</name>
<keyword evidence="1" id="KW-1133">Transmembrane helix</keyword>